<evidence type="ECO:0000256" key="2">
    <source>
        <dbReference type="ARBA" id="ARBA00001946"/>
    </source>
</evidence>
<keyword evidence="7" id="KW-0460">Magnesium</keyword>
<comment type="subcellular location">
    <subcellularLocation>
        <location evidence="3">Cytoplasm</location>
    </subcellularLocation>
</comment>
<dbReference type="STRING" id="7168.A0A182NL83"/>
<keyword evidence="5" id="KW-0808">Transferase</keyword>
<dbReference type="InterPro" id="IPR043519">
    <property type="entry name" value="NT_sf"/>
</dbReference>
<protein>
    <submittedName>
        <fullName evidence="12">PAP-associated domain-containing protein</fullName>
    </submittedName>
</protein>
<reference evidence="13" key="1">
    <citation type="submission" date="2013-03" db="EMBL/GenBank/DDBJ databases">
        <title>The Genome Sequence of Anopheles dirus WRAIR2.</title>
        <authorList>
            <consortium name="The Broad Institute Genomics Platform"/>
            <person name="Neafsey D.E."/>
            <person name="Walton C."/>
            <person name="Walker B."/>
            <person name="Young S.K."/>
            <person name="Zeng Q."/>
            <person name="Gargeya S."/>
            <person name="Fitzgerald M."/>
            <person name="Haas B."/>
            <person name="Abouelleil A."/>
            <person name="Allen A.W."/>
            <person name="Alvarado L."/>
            <person name="Arachchi H.M."/>
            <person name="Berlin A.M."/>
            <person name="Chapman S.B."/>
            <person name="Gainer-Dewar J."/>
            <person name="Goldberg J."/>
            <person name="Griggs A."/>
            <person name="Gujja S."/>
            <person name="Hansen M."/>
            <person name="Howarth C."/>
            <person name="Imamovic A."/>
            <person name="Ireland A."/>
            <person name="Larimer J."/>
            <person name="McCowan C."/>
            <person name="Murphy C."/>
            <person name="Pearson M."/>
            <person name="Poon T.W."/>
            <person name="Priest M."/>
            <person name="Roberts A."/>
            <person name="Saif S."/>
            <person name="Shea T."/>
            <person name="Sisk P."/>
            <person name="Sykes S."/>
            <person name="Wortman J."/>
            <person name="Nusbaum C."/>
            <person name="Birren B."/>
        </authorList>
    </citation>
    <scope>NUCLEOTIDE SEQUENCE [LARGE SCALE GENOMIC DNA]</scope>
    <source>
        <strain evidence="13">WRAIR2</strain>
    </source>
</reference>
<comment type="cofactor">
    <cofactor evidence="2">
        <name>Mg(2+)</name>
        <dbReference type="ChEBI" id="CHEBI:18420"/>
    </cofactor>
</comment>
<reference evidence="12" key="2">
    <citation type="submission" date="2020-05" db="UniProtKB">
        <authorList>
            <consortium name="EnsemblMetazoa"/>
        </authorList>
    </citation>
    <scope>IDENTIFICATION</scope>
    <source>
        <strain evidence="12">WRAIR2</strain>
    </source>
</reference>
<dbReference type="InterPro" id="IPR054708">
    <property type="entry name" value="MTPAP-like_central"/>
</dbReference>
<dbReference type="VEuPathDB" id="VectorBase:ADIR008414"/>
<dbReference type="Gene3D" id="3.30.460.10">
    <property type="entry name" value="Beta Polymerase, domain 2"/>
    <property type="match status" value="1"/>
</dbReference>
<dbReference type="SUPFAM" id="SSF81631">
    <property type="entry name" value="PAP/OAS1 substrate-binding domain"/>
    <property type="match status" value="1"/>
</dbReference>
<dbReference type="GO" id="GO:0005737">
    <property type="term" value="C:cytoplasm"/>
    <property type="evidence" value="ECO:0007669"/>
    <property type="project" value="UniProtKB-SubCell"/>
</dbReference>
<dbReference type="Pfam" id="PF22600">
    <property type="entry name" value="MTPAP-like_central"/>
    <property type="match status" value="1"/>
</dbReference>
<evidence type="ECO:0000256" key="9">
    <source>
        <dbReference type="SAM" id="MobiDB-lite"/>
    </source>
</evidence>
<comment type="similarity">
    <text evidence="8">Belongs to the DNA polymerase type-B-like family. GLD2 subfamily.</text>
</comment>
<proteinExistence type="inferred from homology"/>
<dbReference type="EnsemblMetazoa" id="ADIR008414-RA">
    <property type="protein sequence ID" value="ADIR008414-PA"/>
    <property type="gene ID" value="ADIR008414"/>
</dbReference>
<evidence type="ECO:0000259" key="11">
    <source>
        <dbReference type="Pfam" id="PF22600"/>
    </source>
</evidence>
<dbReference type="InterPro" id="IPR002058">
    <property type="entry name" value="PAP_assoc"/>
</dbReference>
<dbReference type="GO" id="GO:0031123">
    <property type="term" value="P:RNA 3'-end processing"/>
    <property type="evidence" value="ECO:0007669"/>
    <property type="project" value="TreeGrafter"/>
</dbReference>
<dbReference type="AlphaFoldDB" id="A0A182NL83"/>
<evidence type="ECO:0000256" key="4">
    <source>
        <dbReference type="ARBA" id="ARBA00022490"/>
    </source>
</evidence>
<feature type="compositionally biased region" description="Low complexity" evidence="9">
    <location>
        <begin position="251"/>
        <end position="265"/>
    </location>
</feature>
<evidence type="ECO:0000256" key="7">
    <source>
        <dbReference type="ARBA" id="ARBA00022842"/>
    </source>
</evidence>
<feature type="domain" description="Poly(A) RNA polymerase mitochondrial-like central palm" evidence="11">
    <location>
        <begin position="269"/>
        <end position="413"/>
    </location>
</feature>
<dbReference type="Proteomes" id="UP000075884">
    <property type="component" value="Unassembled WGS sequence"/>
</dbReference>
<dbReference type="PANTHER" id="PTHR12271:SF40">
    <property type="entry name" value="POLY(A) RNA POLYMERASE GLD2"/>
    <property type="match status" value="1"/>
</dbReference>
<dbReference type="SUPFAM" id="SSF81301">
    <property type="entry name" value="Nucleotidyltransferase"/>
    <property type="match status" value="1"/>
</dbReference>
<organism evidence="12 13">
    <name type="scientific">Anopheles dirus</name>
    <dbReference type="NCBI Taxonomy" id="7168"/>
    <lineage>
        <taxon>Eukaryota</taxon>
        <taxon>Metazoa</taxon>
        <taxon>Ecdysozoa</taxon>
        <taxon>Arthropoda</taxon>
        <taxon>Hexapoda</taxon>
        <taxon>Insecta</taxon>
        <taxon>Pterygota</taxon>
        <taxon>Neoptera</taxon>
        <taxon>Endopterygota</taxon>
        <taxon>Diptera</taxon>
        <taxon>Nematocera</taxon>
        <taxon>Culicoidea</taxon>
        <taxon>Culicidae</taxon>
        <taxon>Anophelinae</taxon>
        <taxon>Anopheles</taxon>
    </lineage>
</organism>
<dbReference type="GO" id="GO:1990817">
    <property type="term" value="F:poly(A) RNA polymerase activity"/>
    <property type="evidence" value="ECO:0007669"/>
    <property type="project" value="TreeGrafter"/>
</dbReference>
<dbReference type="CDD" id="cd05402">
    <property type="entry name" value="NT_PAP_TUTase"/>
    <property type="match status" value="1"/>
</dbReference>
<accession>A0A182NL83</accession>
<sequence>MGRTKVRKTSFSHCPNITSTLNSNGSVKIKTLKPKPAETIQATPEQKSTGSSYENYTKHSTCNHTICAYQSDPHPLRSHLLFFNRQTFRCDGRVINSDKYQYTIEFLNNVRQRMYSEPDRRTLTYSSSRNASRSIQTDHSLANLLRHYGYNNNYLESNLCYYAYHKEYIQRRRNWYGLEQDGSAKYERENERYFYMVAQHPKHKTHPQPMKSGSIKNHVPQDNSKTSDDPRSAVENGDTSQTESPARECSSESSSPSPTSMAVSPSESLSQDIWQMFFETKQSDETFGKKIKLWQTLYGCFQQMSPWMPKYELYLMGSTISGFGTDGSDMDMCIVDINGPMYCDTRTEALNNLLRVKSFIESMRSMCFERVDLIRAKVPILRFHHAQERIDIDLSINNRVGIRNTHLLNCYAQLDVRVRPLVVIIKLWAQHHSLNDPKNSTMSSYSLVLMVISFLQCGVHPAVLPCLHSMHPEKFCIDSFPNNLLERINSYTSENKDTLGKLLVMFYKHYAEFDYTNYAISVRTGSLLPVEKCKWNDNNLGGSRSGNYLCIEEPFNRTNTGKSVYNKQIFEQIKSAFVASWKMLEENQELSILFGEPLFTPSLMSSASSYF</sequence>
<comment type="cofactor">
    <cofactor evidence="1">
        <name>Mn(2+)</name>
        <dbReference type="ChEBI" id="CHEBI:29035"/>
    </cofactor>
</comment>
<evidence type="ECO:0000259" key="10">
    <source>
        <dbReference type="Pfam" id="PF03828"/>
    </source>
</evidence>
<dbReference type="Pfam" id="PF03828">
    <property type="entry name" value="PAP_assoc"/>
    <property type="match status" value="1"/>
</dbReference>
<dbReference type="GO" id="GO:0046872">
    <property type="term" value="F:metal ion binding"/>
    <property type="evidence" value="ECO:0007669"/>
    <property type="project" value="UniProtKB-KW"/>
</dbReference>
<feature type="region of interest" description="Disordered" evidence="9">
    <location>
        <begin position="201"/>
        <end position="265"/>
    </location>
</feature>
<name>A0A182NL83_9DIPT</name>
<evidence type="ECO:0000256" key="3">
    <source>
        <dbReference type="ARBA" id="ARBA00004496"/>
    </source>
</evidence>
<feature type="domain" description="PAP-associated" evidence="10">
    <location>
        <begin position="498"/>
        <end position="559"/>
    </location>
</feature>
<evidence type="ECO:0000256" key="8">
    <source>
        <dbReference type="ARBA" id="ARBA00038491"/>
    </source>
</evidence>
<evidence type="ECO:0000313" key="13">
    <source>
        <dbReference type="Proteomes" id="UP000075884"/>
    </source>
</evidence>
<keyword evidence="13" id="KW-1185">Reference proteome</keyword>
<evidence type="ECO:0000256" key="1">
    <source>
        <dbReference type="ARBA" id="ARBA00001936"/>
    </source>
</evidence>
<keyword evidence="6" id="KW-0479">Metal-binding</keyword>
<dbReference type="PANTHER" id="PTHR12271">
    <property type="entry name" value="POLY A POLYMERASE CID PAP -RELATED"/>
    <property type="match status" value="1"/>
</dbReference>
<evidence type="ECO:0000256" key="5">
    <source>
        <dbReference type="ARBA" id="ARBA00022679"/>
    </source>
</evidence>
<evidence type="ECO:0000313" key="12">
    <source>
        <dbReference type="EnsemblMetazoa" id="ADIR008414-PA"/>
    </source>
</evidence>
<evidence type="ECO:0000256" key="6">
    <source>
        <dbReference type="ARBA" id="ARBA00022723"/>
    </source>
</evidence>
<dbReference type="Gene3D" id="1.10.1410.10">
    <property type="match status" value="1"/>
</dbReference>
<keyword evidence="4" id="KW-0963">Cytoplasm</keyword>